<gene>
    <name evidence="1" type="ORF">Y3_131</name>
</gene>
<reference evidence="1 2" key="1">
    <citation type="submission" date="2017-04" db="EMBL/GenBank/DDBJ databases">
        <authorList>
            <person name="Afonso C.L."/>
            <person name="Miller P.J."/>
            <person name="Scott M.A."/>
            <person name="Spackman E."/>
            <person name="Goraichik I."/>
            <person name="Dimitrov K.M."/>
            <person name="Suarez D.L."/>
            <person name="Swayne D.E."/>
        </authorList>
    </citation>
    <scope>NUCLEOTIDE SEQUENCE [LARGE SCALE GENOMIC DNA]</scope>
</reference>
<evidence type="ECO:0000313" key="1">
    <source>
        <dbReference type="EMBL" id="ARW58771.1"/>
    </source>
</evidence>
<evidence type="ECO:0000313" key="2">
    <source>
        <dbReference type="Proteomes" id="UP000240568"/>
    </source>
</evidence>
<accession>A0A2H4IB48</accession>
<keyword evidence="2" id="KW-1185">Reference proteome</keyword>
<proteinExistence type="predicted"/>
<protein>
    <submittedName>
        <fullName evidence="1">Uncharacterized protein</fullName>
    </submittedName>
</protein>
<dbReference type="Proteomes" id="UP000240568">
    <property type="component" value="Segment"/>
</dbReference>
<name>A0A2H4IB48_9CAUD</name>
<sequence>MEIQTASLPSGGYKSQIPAVFEMRMFGGSEMRFISKAVETKELRHILIDALSPCLSVPLEEFTIQDAHALVFQQRMFMNSVAPLRTYWRCSKPLFEYSDGLSKHIRPEGGAINTFPCAANNVGVIDESSMTISRLVAEHDTFDLARMRHYDKAVVDMFNWHAAHMGPNFDRNVARLEEQTDLTLWTELSEWVRASVHGVRTEIELTCPSCQRASDRQWEMTPAIFIS</sequence>
<dbReference type="EMBL" id="KY984068">
    <property type="protein sequence ID" value="ARW58771.1"/>
    <property type="molecule type" value="Genomic_DNA"/>
</dbReference>
<organism evidence="1 2">
    <name type="scientific">Erwinia phage vB_EamM_Y3</name>
    <dbReference type="NCBI Taxonomy" id="1983553"/>
    <lineage>
        <taxon>Viruses</taxon>
        <taxon>Duplodnaviria</taxon>
        <taxon>Heunggongvirae</taxon>
        <taxon>Uroviricota</taxon>
        <taxon>Caudoviricetes</taxon>
        <taxon>Sasquatchvirus</taxon>
        <taxon>Sasquatchvirus Y3</taxon>
    </lineage>
</organism>